<evidence type="ECO:0000313" key="1">
    <source>
        <dbReference type="EMBL" id="QQP56848.1"/>
    </source>
</evidence>
<organism evidence="1 2">
    <name type="scientific">Caligus rogercresseyi</name>
    <name type="common">Sea louse</name>
    <dbReference type="NCBI Taxonomy" id="217165"/>
    <lineage>
        <taxon>Eukaryota</taxon>
        <taxon>Metazoa</taxon>
        <taxon>Ecdysozoa</taxon>
        <taxon>Arthropoda</taxon>
        <taxon>Crustacea</taxon>
        <taxon>Multicrustacea</taxon>
        <taxon>Hexanauplia</taxon>
        <taxon>Copepoda</taxon>
        <taxon>Siphonostomatoida</taxon>
        <taxon>Caligidae</taxon>
        <taxon>Caligus</taxon>
    </lineage>
</organism>
<dbReference type="AlphaFoldDB" id="A0A7T8KJ19"/>
<gene>
    <name evidence="1" type="ORF">FKW44_001652</name>
</gene>
<protein>
    <submittedName>
        <fullName evidence="1">Uncharacterized protein</fullName>
    </submittedName>
</protein>
<feature type="non-terminal residue" evidence="1">
    <location>
        <position position="63"/>
    </location>
</feature>
<sequence length="63" mass="7415">MPNHPVNSPNKVRRRSIPLSCPECLSNEAVEMGYPWKRDHQRTEWLPLEKLQTTFQQIQTIAL</sequence>
<name>A0A7T8KJ19_CALRO</name>
<proteinExistence type="predicted"/>
<evidence type="ECO:0000313" key="2">
    <source>
        <dbReference type="Proteomes" id="UP000595437"/>
    </source>
</evidence>
<dbReference type="Proteomes" id="UP000595437">
    <property type="component" value="Chromosome 1"/>
</dbReference>
<keyword evidence="2" id="KW-1185">Reference proteome</keyword>
<accession>A0A7T8KJ19</accession>
<reference evidence="2" key="1">
    <citation type="submission" date="2021-01" db="EMBL/GenBank/DDBJ databases">
        <title>Caligus Genome Assembly.</title>
        <authorList>
            <person name="Gallardo-Escarate C."/>
        </authorList>
    </citation>
    <scope>NUCLEOTIDE SEQUENCE [LARGE SCALE GENOMIC DNA]</scope>
</reference>
<dbReference type="EMBL" id="CP045890">
    <property type="protein sequence ID" value="QQP56848.1"/>
    <property type="molecule type" value="Genomic_DNA"/>
</dbReference>